<evidence type="ECO:0000256" key="1">
    <source>
        <dbReference type="PROSITE-ProRule" id="PRU00339"/>
    </source>
</evidence>
<dbReference type="InterPro" id="IPR001387">
    <property type="entry name" value="Cro/C1-type_HTH"/>
</dbReference>
<organism evidence="3 4">
    <name type="scientific">Paenibacillus lignilyticus</name>
    <dbReference type="NCBI Taxonomy" id="1172615"/>
    <lineage>
        <taxon>Bacteria</taxon>
        <taxon>Bacillati</taxon>
        <taxon>Bacillota</taxon>
        <taxon>Bacilli</taxon>
        <taxon>Bacillales</taxon>
        <taxon>Paenibacillaceae</taxon>
        <taxon>Paenibacillus</taxon>
    </lineage>
</organism>
<dbReference type="CDD" id="cd00093">
    <property type="entry name" value="HTH_XRE"/>
    <property type="match status" value="1"/>
</dbReference>
<dbReference type="SUPFAM" id="SSF47413">
    <property type="entry name" value="lambda repressor-like DNA-binding domains"/>
    <property type="match status" value="1"/>
</dbReference>
<feature type="repeat" description="TPR" evidence="1">
    <location>
        <begin position="261"/>
        <end position="294"/>
    </location>
</feature>
<dbReference type="Gene3D" id="1.10.260.40">
    <property type="entry name" value="lambda repressor-like DNA-binding domains"/>
    <property type="match status" value="1"/>
</dbReference>
<dbReference type="InterPro" id="IPR019734">
    <property type="entry name" value="TPR_rpt"/>
</dbReference>
<dbReference type="SMART" id="SM00530">
    <property type="entry name" value="HTH_XRE"/>
    <property type="match status" value="1"/>
</dbReference>
<dbReference type="PROSITE" id="PS50943">
    <property type="entry name" value="HTH_CROC1"/>
    <property type="match status" value="1"/>
</dbReference>
<dbReference type="SUPFAM" id="SSF48452">
    <property type="entry name" value="TPR-like"/>
    <property type="match status" value="1"/>
</dbReference>
<evidence type="ECO:0000313" key="3">
    <source>
        <dbReference type="EMBL" id="MBP3966135.1"/>
    </source>
</evidence>
<dbReference type="EMBL" id="JAGKSP010000015">
    <property type="protein sequence ID" value="MBP3966135.1"/>
    <property type="molecule type" value="Genomic_DNA"/>
</dbReference>
<dbReference type="InterPro" id="IPR010982">
    <property type="entry name" value="Lambda_DNA-bd_dom_sf"/>
</dbReference>
<gene>
    <name evidence="3" type="ORF">I8J30_25870</name>
</gene>
<dbReference type="PROSITE" id="PS50005">
    <property type="entry name" value="TPR"/>
    <property type="match status" value="1"/>
</dbReference>
<keyword evidence="1" id="KW-0802">TPR repeat</keyword>
<dbReference type="InterPro" id="IPR011990">
    <property type="entry name" value="TPR-like_helical_dom_sf"/>
</dbReference>
<dbReference type="SMART" id="SM00028">
    <property type="entry name" value="TPR"/>
    <property type="match status" value="2"/>
</dbReference>
<evidence type="ECO:0000313" key="4">
    <source>
        <dbReference type="Proteomes" id="UP000673394"/>
    </source>
</evidence>
<proteinExistence type="predicted"/>
<dbReference type="Gene3D" id="1.25.40.10">
    <property type="entry name" value="Tetratricopeptide repeat domain"/>
    <property type="match status" value="1"/>
</dbReference>
<name>A0ABS5CJS5_9BACL</name>
<protein>
    <submittedName>
        <fullName evidence="3">Helix-turn-helix transcriptional regulator</fullName>
    </submittedName>
</protein>
<reference evidence="3 4" key="1">
    <citation type="submission" date="2021-04" db="EMBL/GenBank/DDBJ databases">
        <title>Paenibacillus sp. DLE-14 whole genome sequence.</title>
        <authorList>
            <person name="Ham Y.J."/>
        </authorList>
    </citation>
    <scope>NUCLEOTIDE SEQUENCE [LARGE SCALE GENOMIC DNA]</scope>
    <source>
        <strain evidence="3 4">DLE-14</strain>
    </source>
</reference>
<feature type="domain" description="HTH cro/C1-type" evidence="2">
    <location>
        <begin position="7"/>
        <end position="61"/>
    </location>
</feature>
<dbReference type="Proteomes" id="UP000673394">
    <property type="component" value="Unassembled WGS sequence"/>
</dbReference>
<keyword evidence="4" id="KW-1185">Reference proteome</keyword>
<dbReference type="RefSeq" id="WP_210663082.1">
    <property type="nucleotide sequence ID" value="NZ_JAGKSP010000015.1"/>
</dbReference>
<comment type="caution">
    <text evidence="3">The sequence shown here is derived from an EMBL/GenBank/DDBJ whole genome shotgun (WGS) entry which is preliminary data.</text>
</comment>
<dbReference type="Pfam" id="PF01381">
    <property type="entry name" value="HTH_3"/>
    <property type="match status" value="1"/>
</dbReference>
<sequence length="421" mass="49717">MHVGKIIKFYREQARMTQEQLGRGICSDTHISKIERGSTDFSPEVISLLTERLNINLEYELVKLNTIKKRLFAWHEAIVMLLLDEMEAIKLELENEQLIQISDYTALYQLIQAKYYLALSQPDAAYTIVQKMQRSQAKLPTYEGNLLLHVTGICFLAKQDYRTAIDTLKQIDAEEYNNPEYYYHMAVAYHWIGSHMMAYYYGEKSLRFFKDSRNFVRTIDAEMLLLLQVVFDDNRNQADIILRFENLIKTCDICNTPERKRIALHNLAYEYLEQNNYEMASKYYQASMELNNPKTMLYLLSLEGYIRCSLQGNLLNKEELLRVTEGGLRSAKEIHDQMLQIRFQLLLYKIEEQHEQYYSYLRNNALAVIRKNGDAMLVERYEKDLFNYYMTTGQLELALETASFLINKEKPLNKKEEMIPR</sequence>
<evidence type="ECO:0000259" key="2">
    <source>
        <dbReference type="PROSITE" id="PS50943"/>
    </source>
</evidence>
<accession>A0ABS5CJS5</accession>